<proteinExistence type="predicted"/>
<keyword evidence="2" id="KW-1185">Reference proteome</keyword>
<dbReference type="Proteomes" id="UP001057402">
    <property type="component" value="Chromosome 10"/>
</dbReference>
<accession>A0ACB9M2S2</accession>
<organism evidence="1 2">
    <name type="scientific">Melastoma candidum</name>
    <dbReference type="NCBI Taxonomy" id="119954"/>
    <lineage>
        <taxon>Eukaryota</taxon>
        <taxon>Viridiplantae</taxon>
        <taxon>Streptophyta</taxon>
        <taxon>Embryophyta</taxon>
        <taxon>Tracheophyta</taxon>
        <taxon>Spermatophyta</taxon>
        <taxon>Magnoliopsida</taxon>
        <taxon>eudicotyledons</taxon>
        <taxon>Gunneridae</taxon>
        <taxon>Pentapetalae</taxon>
        <taxon>rosids</taxon>
        <taxon>malvids</taxon>
        <taxon>Myrtales</taxon>
        <taxon>Melastomataceae</taxon>
        <taxon>Melastomatoideae</taxon>
        <taxon>Melastomateae</taxon>
        <taxon>Melastoma</taxon>
    </lineage>
</organism>
<evidence type="ECO:0000313" key="2">
    <source>
        <dbReference type="Proteomes" id="UP001057402"/>
    </source>
</evidence>
<gene>
    <name evidence="1" type="ORF">MLD38_032165</name>
</gene>
<reference evidence="2" key="1">
    <citation type="journal article" date="2023" name="Front. Plant Sci.">
        <title>Chromosomal-level genome assembly of Melastoma candidum provides insights into trichome evolution.</title>
        <authorList>
            <person name="Zhong Y."/>
            <person name="Wu W."/>
            <person name="Sun C."/>
            <person name="Zou P."/>
            <person name="Liu Y."/>
            <person name="Dai S."/>
            <person name="Zhou R."/>
        </authorList>
    </citation>
    <scope>NUCLEOTIDE SEQUENCE [LARGE SCALE GENOMIC DNA]</scope>
</reference>
<evidence type="ECO:0000313" key="1">
    <source>
        <dbReference type="EMBL" id="KAI4318464.1"/>
    </source>
</evidence>
<sequence>MEKLLTRTPRSFIIPYIRNNPGFKLPCHPHSRLLSEFGPCGTVVRGSRGVRLFSVGGSGRETDVAGRKVVRMAVADRSGWLSMFPYWVKWIAGSASLAFTIWNWRYWKRIPLIEGKAEEIMEEIETVAEVVEKVANVAEQVSEKVADSIPDDNKLKEAALIVERLSKAAEEEAQITQDIIHKVDGVKQDVEELINIGGDIVRPGSQGESTVSPTPTATPLSVPLSSTR</sequence>
<dbReference type="EMBL" id="CM042889">
    <property type="protein sequence ID" value="KAI4318464.1"/>
    <property type="molecule type" value="Genomic_DNA"/>
</dbReference>
<protein>
    <submittedName>
        <fullName evidence="1">Uncharacterized protein</fullName>
    </submittedName>
</protein>
<comment type="caution">
    <text evidence="1">The sequence shown here is derived from an EMBL/GenBank/DDBJ whole genome shotgun (WGS) entry which is preliminary data.</text>
</comment>
<name>A0ACB9M2S2_9MYRT</name>